<comment type="caution">
    <text evidence="1">The sequence shown here is derived from an EMBL/GenBank/DDBJ whole genome shotgun (WGS) entry which is preliminary data.</text>
</comment>
<name>A0A3L7AJ66_9HYPH</name>
<accession>A0A3L7AJ66</accession>
<dbReference type="Pfam" id="PF06892">
    <property type="entry name" value="Phage_CP76"/>
    <property type="match status" value="1"/>
</dbReference>
<protein>
    <submittedName>
        <fullName evidence="1">Uncharacterized protein</fullName>
    </submittedName>
</protein>
<dbReference type="AlphaFoldDB" id="A0A3L7AJ66"/>
<dbReference type="Proteomes" id="UP000269692">
    <property type="component" value="Unassembled WGS sequence"/>
</dbReference>
<organism evidence="1 2">
    <name type="scientific">Xanthobacter tagetidis</name>
    <dbReference type="NCBI Taxonomy" id="60216"/>
    <lineage>
        <taxon>Bacteria</taxon>
        <taxon>Pseudomonadati</taxon>
        <taxon>Pseudomonadota</taxon>
        <taxon>Alphaproteobacteria</taxon>
        <taxon>Hyphomicrobiales</taxon>
        <taxon>Xanthobacteraceae</taxon>
        <taxon>Xanthobacter</taxon>
    </lineage>
</organism>
<evidence type="ECO:0000313" key="1">
    <source>
        <dbReference type="EMBL" id="RLP80556.1"/>
    </source>
</evidence>
<dbReference type="GO" id="GO:0003677">
    <property type="term" value="F:DNA binding"/>
    <property type="evidence" value="ECO:0007669"/>
    <property type="project" value="InterPro"/>
</dbReference>
<keyword evidence="2" id="KW-1185">Reference proteome</keyword>
<sequence>MPDGLIPLIKSTARAAVAAAVVPGSTGPQRVEQLTGYSPGQISRWGGDAHKDMMPLEVVFLLEFIAQKPVFARALAALTGHRLVPIEEGDGGGCLTRDMLDITAAAGAVSQAYGTALADGTVTPREREEIRRAKRRLQDSLARAALNLAGLTDGEG</sequence>
<dbReference type="EMBL" id="RCTF01000003">
    <property type="protein sequence ID" value="RLP80556.1"/>
    <property type="molecule type" value="Genomic_DNA"/>
</dbReference>
<gene>
    <name evidence="1" type="ORF">D9R14_05775</name>
</gene>
<evidence type="ECO:0000313" key="2">
    <source>
        <dbReference type="Proteomes" id="UP000269692"/>
    </source>
</evidence>
<reference evidence="1 2" key="1">
    <citation type="submission" date="2018-10" db="EMBL/GenBank/DDBJ databases">
        <title>Xanthobacter tagetidis genome sequencing and assembly.</title>
        <authorList>
            <person name="Maclea K.S."/>
            <person name="Goen A.E."/>
            <person name="Fatima S.A."/>
        </authorList>
    </citation>
    <scope>NUCLEOTIDE SEQUENCE [LARGE SCALE GENOMIC DNA]</scope>
    <source>
        <strain evidence="1 2">ATCC 700314</strain>
    </source>
</reference>
<proteinExistence type="predicted"/>
<dbReference type="InterPro" id="IPR009679">
    <property type="entry name" value="Phage_186_CII-like"/>
</dbReference>